<organism evidence="1 6">
    <name type="scientific">Halosegnis rubeus</name>
    <dbReference type="NCBI Taxonomy" id="2212850"/>
    <lineage>
        <taxon>Archaea</taxon>
        <taxon>Methanobacteriati</taxon>
        <taxon>Methanobacteriota</taxon>
        <taxon>Stenosarchaea group</taxon>
        <taxon>Halobacteria</taxon>
        <taxon>Halobacteriales</taxon>
        <taxon>Natronomonadaceae</taxon>
        <taxon>Halosegnis</taxon>
    </lineage>
</organism>
<dbReference type="Proteomes" id="UP000326302">
    <property type="component" value="Unassembled WGS sequence"/>
</dbReference>
<name>A0A5N5U4A7_9EURY</name>
<protein>
    <submittedName>
        <fullName evidence="1">Uncharacterized protein</fullName>
    </submittedName>
</protein>
<gene>
    <name evidence="1" type="ORF">DM867_10260</name>
    <name evidence="3" type="ORF">DMP03_03475</name>
    <name evidence="2" type="ORF">DP108_10005</name>
</gene>
<sequence>MAEPRVPGGRGEVLELPCGEDKPVYDLDMGLREFECDCGATHAVVVDVHPLSRFVPESLADVLRGAIETSSGAAFSMTHLMGVVLEEFPEKVVAADVSDDGEVGYAMVWVTDFDSRRLHAVVVELVVELMEHAISHADDESAISNFEDQMHEFDVDAFVEAYRRDREFASEHDSPA</sequence>
<dbReference type="EMBL" id="QKKZ01000004">
    <property type="protein sequence ID" value="KAB7513353.1"/>
    <property type="molecule type" value="Genomic_DNA"/>
</dbReference>
<dbReference type="RefSeq" id="WP_152119320.1">
    <property type="nucleotide sequence ID" value="NZ_QJOW01000001.1"/>
</dbReference>
<accession>A0A5N5UF53</accession>
<evidence type="ECO:0000313" key="6">
    <source>
        <dbReference type="Proteomes" id="UP000326865"/>
    </source>
</evidence>
<dbReference type="Pfam" id="PF19132">
    <property type="entry name" value="DUF5815"/>
    <property type="match status" value="1"/>
</dbReference>
<evidence type="ECO:0000313" key="5">
    <source>
        <dbReference type="Proteomes" id="UP000326302"/>
    </source>
</evidence>
<proteinExistence type="predicted"/>
<evidence type="ECO:0000313" key="2">
    <source>
        <dbReference type="EMBL" id="KAB7517336.1"/>
    </source>
</evidence>
<keyword evidence="6" id="KW-1185">Reference proteome</keyword>
<dbReference type="OrthoDB" id="156206at2157"/>
<comment type="caution">
    <text evidence="1">The sequence shown here is derived from an EMBL/GenBank/DDBJ whole genome shotgun (WGS) entry which is preliminary data.</text>
</comment>
<dbReference type="AlphaFoldDB" id="A0A5N5U4A7"/>
<dbReference type="InterPro" id="IPR043853">
    <property type="entry name" value="DUF5815"/>
</dbReference>
<dbReference type="Proteomes" id="UP000326865">
    <property type="component" value="Unassembled WGS sequence"/>
</dbReference>
<evidence type="ECO:0000313" key="4">
    <source>
        <dbReference type="Proteomes" id="UP000326207"/>
    </source>
</evidence>
<dbReference type="Proteomes" id="UP000326207">
    <property type="component" value="Unassembled WGS sequence"/>
</dbReference>
<reference evidence="4 5" key="1">
    <citation type="submission" date="2019-10" db="EMBL/GenBank/DDBJ databases">
        <title>Unraveling microbial dark matter from salterns through culturing: the case of the genus Halosegnis.</title>
        <authorList>
            <person name="Duran-Viseras A."/>
            <person name="Andrei A.-S."/>
            <person name="Vera-Gargallo B."/>
            <person name="Ghai R."/>
            <person name="Sanchez-Porro C."/>
            <person name="Ventosa A."/>
        </authorList>
    </citation>
    <scope>NUCLEOTIDE SEQUENCE [LARGE SCALE GENOMIC DNA]</scope>
    <source>
        <strain evidence="3 5">F17-44</strain>
        <strain evidence="1 6">F18-79</strain>
        <strain evidence="2 4">F19-13</strain>
    </source>
</reference>
<evidence type="ECO:0000313" key="1">
    <source>
        <dbReference type="EMBL" id="KAB7513353.1"/>
    </source>
</evidence>
<dbReference type="EMBL" id="QMDY01000005">
    <property type="protein sequence ID" value="KAB7517336.1"/>
    <property type="molecule type" value="Genomic_DNA"/>
</dbReference>
<dbReference type="EMBL" id="QJOW01000001">
    <property type="protein sequence ID" value="KAB7518431.1"/>
    <property type="molecule type" value="Genomic_DNA"/>
</dbReference>
<accession>A0A5N5UIV3</accession>
<accession>A0A5N5U4A7</accession>
<evidence type="ECO:0000313" key="3">
    <source>
        <dbReference type="EMBL" id="KAB7518431.1"/>
    </source>
</evidence>